<keyword evidence="2" id="KW-0858">Xylan degradation</keyword>
<evidence type="ECO:0000256" key="8">
    <source>
        <dbReference type="SAM" id="SignalP"/>
    </source>
</evidence>
<evidence type="ECO:0000313" key="10">
    <source>
        <dbReference type="Proteomes" id="UP000004596"/>
    </source>
</evidence>
<dbReference type="PANTHER" id="PTHR43772">
    <property type="entry name" value="ENDO-1,4-BETA-XYLANASE"/>
    <property type="match status" value="1"/>
</dbReference>
<comment type="similarity">
    <text evidence="1 7">Belongs to the glycosyl hydrolase 43 family.</text>
</comment>
<protein>
    <submittedName>
        <fullName evidence="9">Glycosyl hydrolase, family 43</fullName>
    </submittedName>
</protein>
<evidence type="ECO:0000313" key="9">
    <source>
        <dbReference type="EMBL" id="EDV03640.1"/>
    </source>
</evidence>
<evidence type="ECO:0000256" key="1">
    <source>
        <dbReference type="ARBA" id="ARBA00009865"/>
    </source>
</evidence>
<keyword evidence="3 7" id="KW-0378">Hydrolase</keyword>
<dbReference type="STRING" id="471870.BACINT_02766"/>
<dbReference type="eggNOG" id="COG3507">
    <property type="taxonomic scope" value="Bacteria"/>
</dbReference>
<dbReference type="Pfam" id="PF04616">
    <property type="entry name" value="Glyco_hydro_43"/>
    <property type="match status" value="1"/>
</dbReference>
<dbReference type="InterPro" id="IPR052176">
    <property type="entry name" value="Glycosyl_Hydrlase_43_Enz"/>
</dbReference>
<dbReference type="AlphaFoldDB" id="B3CG62"/>
<dbReference type="PANTHER" id="PTHR43772:SF2">
    <property type="entry name" value="PUTATIVE (AFU_ORTHOLOGUE AFUA_2G04480)-RELATED"/>
    <property type="match status" value="1"/>
</dbReference>
<reference evidence="9 10" key="2">
    <citation type="submission" date="2008-04" db="EMBL/GenBank/DDBJ databases">
        <authorList>
            <person name="Fulton L."/>
            <person name="Clifton S."/>
            <person name="Fulton B."/>
            <person name="Xu J."/>
            <person name="Minx P."/>
            <person name="Pepin K.H."/>
            <person name="Johnson M."/>
            <person name="Thiruvilangam P."/>
            <person name="Bhonagiri V."/>
            <person name="Nash W.E."/>
            <person name="Mardis E.R."/>
            <person name="Wilson R.K."/>
        </authorList>
    </citation>
    <scope>NUCLEOTIDE SEQUENCE [LARGE SCALE GENOMIC DNA]</scope>
    <source>
        <strain evidence="9 10">DSM 17393</strain>
    </source>
</reference>
<dbReference type="InterPro" id="IPR006710">
    <property type="entry name" value="Glyco_hydro_43"/>
</dbReference>
<dbReference type="Gene3D" id="2.115.10.20">
    <property type="entry name" value="Glycosyl hydrolase domain, family 43"/>
    <property type="match status" value="1"/>
</dbReference>
<feature type="signal peptide" evidence="8">
    <location>
        <begin position="1"/>
        <end position="29"/>
    </location>
</feature>
<accession>B3CG62</accession>
<evidence type="ECO:0000256" key="2">
    <source>
        <dbReference type="ARBA" id="ARBA00022651"/>
    </source>
</evidence>
<keyword evidence="4" id="KW-0119">Carbohydrate metabolism</keyword>
<evidence type="ECO:0000256" key="7">
    <source>
        <dbReference type="RuleBase" id="RU361187"/>
    </source>
</evidence>
<gene>
    <name evidence="9" type="ORF">BACINT_02766</name>
</gene>
<dbReference type="GO" id="GO:0045493">
    <property type="term" value="P:xylan catabolic process"/>
    <property type="evidence" value="ECO:0007669"/>
    <property type="project" value="UniProtKB-KW"/>
</dbReference>
<reference evidence="9 10" key="1">
    <citation type="submission" date="2008-04" db="EMBL/GenBank/DDBJ databases">
        <title>Draft genome sequence of Bacteroides intestinalis (DSM 17393).</title>
        <authorList>
            <person name="Sudarsanam P."/>
            <person name="Ley R."/>
            <person name="Guruge J."/>
            <person name="Turnbaugh P.J."/>
            <person name="Mahowald M."/>
            <person name="Liep D."/>
            <person name="Gordon J."/>
        </authorList>
    </citation>
    <scope>NUCLEOTIDE SEQUENCE [LARGE SCALE GENOMIC DNA]</scope>
    <source>
        <strain evidence="9 10">DSM 17393</strain>
    </source>
</reference>
<dbReference type="Proteomes" id="UP000004596">
    <property type="component" value="Unassembled WGS sequence"/>
</dbReference>
<dbReference type="GO" id="GO:0004553">
    <property type="term" value="F:hydrolase activity, hydrolyzing O-glycosyl compounds"/>
    <property type="evidence" value="ECO:0007669"/>
    <property type="project" value="InterPro"/>
</dbReference>
<dbReference type="CDD" id="cd18618">
    <property type="entry name" value="GH43_Xsa43E-like"/>
    <property type="match status" value="1"/>
</dbReference>
<evidence type="ECO:0000256" key="4">
    <source>
        <dbReference type="ARBA" id="ARBA00023277"/>
    </source>
</evidence>
<feature type="site" description="Important for catalytic activity, responsible for pKa modulation of the active site Glu and correct orientation of both the proton donor and substrate" evidence="6">
    <location>
        <position position="177"/>
    </location>
</feature>
<keyword evidence="8" id="KW-0732">Signal</keyword>
<organism evidence="9 10">
    <name type="scientific">Bacteroides intestinalis DSM 17393</name>
    <dbReference type="NCBI Taxonomy" id="471870"/>
    <lineage>
        <taxon>Bacteria</taxon>
        <taxon>Pseudomonadati</taxon>
        <taxon>Bacteroidota</taxon>
        <taxon>Bacteroidia</taxon>
        <taxon>Bacteroidales</taxon>
        <taxon>Bacteroidaceae</taxon>
        <taxon>Bacteroides</taxon>
    </lineage>
</organism>
<keyword evidence="2" id="KW-0624">Polysaccharide degradation</keyword>
<dbReference type="EMBL" id="ABJL02000008">
    <property type="protein sequence ID" value="EDV03640.1"/>
    <property type="molecule type" value="Genomic_DNA"/>
</dbReference>
<evidence type="ECO:0000256" key="3">
    <source>
        <dbReference type="ARBA" id="ARBA00022801"/>
    </source>
</evidence>
<comment type="caution">
    <text evidence="9">The sequence shown here is derived from an EMBL/GenBank/DDBJ whole genome shotgun (WGS) entry which is preliminary data.</text>
</comment>
<evidence type="ECO:0000256" key="5">
    <source>
        <dbReference type="ARBA" id="ARBA00023295"/>
    </source>
</evidence>
<keyword evidence="5 7" id="KW-0326">Glycosidase</keyword>
<dbReference type="SUPFAM" id="SSF75005">
    <property type="entry name" value="Arabinanase/levansucrase/invertase"/>
    <property type="match status" value="1"/>
</dbReference>
<feature type="chain" id="PRO_5002786924" evidence="8">
    <location>
        <begin position="30"/>
        <end position="329"/>
    </location>
</feature>
<dbReference type="InterPro" id="IPR023296">
    <property type="entry name" value="Glyco_hydro_beta-prop_sf"/>
</dbReference>
<sequence>MKLMNKVRLDKVRFLVVSFVLVASQGLSAQKDTTFVAKGNPIVKYKYTADPGAMVYDGRVYIYAGHDECPPPAEHYLLNEWCVFSSSDMKTWTEHPVPLKAKDFSWAKGEAWASQVIERDGKFYWYVTVEHKDIPGKSIGVAVSDSPLGPFVDARGSALITNNMTVERTKIYWDDIDPTIFIDDDGQAYLYWGNTQCYYAKLKNNMIELDGPIVHVDIPRFTEAPWIHKRGDWYYLSYASEFPEKICYAMSRSITGPWEYKGILNEIAGNSNTNHQAIIEFKGDWYFIYHNGGINPTGGSYRRSVCIDRLYYNEDGTMKRIQMTTEGVQ</sequence>
<name>B3CG62_9BACE</name>
<proteinExistence type="inferred from homology"/>
<evidence type="ECO:0000256" key="6">
    <source>
        <dbReference type="PIRSR" id="PIRSR606710-2"/>
    </source>
</evidence>